<dbReference type="Pfam" id="PF13439">
    <property type="entry name" value="Glyco_transf_4"/>
    <property type="match status" value="1"/>
</dbReference>
<dbReference type="SUPFAM" id="SSF53756">
    <property type="entry name" value="UDP-Glycosyltransferase/glycogen phosphorylase"/>
    <property type="match status" value="1"/>
</dbReference>
<reference evidence="2" key="1">
    <citation type="submission" date="2018-06" db="EMBL/GenBank/DDBJ databases">
        <authorList>
            <person name="Zhirakovskaya E."/>
        </authorList>
    </citation>
    <scope>NUCLEOTIDE SEQUENCE</scope>
</reference>
<dbReference type="AlphaFoldDB" id="A0A3B1CDK9"/>
<dbReference type="Gene3D" id="3.40.50.2000">
    <property type="entry name" value="Glycogen Phosphorylase B"/>
    <property type="match status" value="1"/>
</dbReference>
<proteinExistence type="predicted"/>
<protein>
    <recommendedName>
        <fullName evidence="1">Glycosyltransferase subfamily 4-like N-terminal domain-containing protein</fullName>
    </recommendedName>
</protein>
<dbReference type="EMBL" id="UOGA01000187">
    <property type="protein sequence ID" value="VAX20800.1"/>
    <property type="molecule type" value="Genomic_DNA"/>
</dbReference>
<accession>A0A3B1CDK9</accession>
<evidence type="ECO:0000313" key="2">
    <source>
        <dbReference type="EMBL" id="VAX20800.1"/>
    </source>
</evidence>
<dbReference type="InterPro" id="IPR028098">
    <property type="entry name" value="Glyco_trans_4-like_N"/>
</dbReference>
<evidence type="ECO:0000259" key="1">
    <source>
        <dbReference type="Pfam" id="PF13439"/>
    </source>
</evidence>
<gene>
    <name evidence="2" type="ORF">MNBD_NITROSPINAE04-10</name>
</gene>
<feature type="domain" description="Glycosyltransferase subfamily 4-like N-terminal" evidence="1">
    <location>
        <begin position="13"/>
        <end position="100"/>
    </location>
</feature>
<name>A0A3B1CDK9_9ZZZZ</name>
<feature type="non-terminal residue" evidence="2">
    <location>
        <position position="104"/>
    </location>
</feature>
<organism evidence="2">
    <name type="scientific">hydrothermal vent metagenome</name>
    <dbReference type="NCBI Taxonomy" id="652676"/>
    <lineage>
        <taxon>unclassified sequences</taxon>
        <taxon>metagenomes</taxon>
        <taxon>ecological metagenomes</taxon>
    </lineage>
</organism>
<sequence>MNILHILFSRGFRGLERYAIDKALAMADRGHDVYFIRRKGTETAKRLEELNFPGEEWNPVKYIDLPAILKIRSLVNRRSFEIVHAHHSTDLGLISPALWRMAGT</sequence>